<comment type="caution">
    <text evidence="1">The sequence shown here is derived from an EMBL/GenBank/DDBJ whole genome shotgun (WGS) entry which is preliminary data.</text>
</comment>
<gene>
    <name evidence="1" type="ORF">FE784_18365</name>
</gene>
<name>A0A5C4T796_9BACL</name>
<dbReference type="InterPro" id="IPR011989">
    <property type="entry name" value="ARM-like"/>
</dbReference>
<dbReference type="InterPro" id="IPR016024">
    <property type="entry name" value="ARM-type_fold"/>
</dbReference>
<evidence type="ECO:0000313" key="2">
    <source>
        <dbReference type="Proteomes" id="UP000307943"/>
    </source>
</evidence>
<dbReference type="SUPFAM" id="SSF48371">
    <property type="entry name" value="ARM repeat"/>
    <property type="match status" value="1"/>
</dbReference>
<accession>A0A5C4T796</accession>
<sequence length="182" mass="21299">MDSHARSCIENLKSQDKDVRYQALLEIQALTNDKVDWSYEIWDSLVQDLTHPDNHQRAIAAQLLCNLAISDPEGRIFDDFAALIELTKDKRFVTARHGLQALWKIGLAGERQKEMLINGLAERYRTCMQEKNGTLIRFDIIQGFRKLYDSDHDETVKEKALDLIDREEDLKYRKKYASLWKK</sequence>
<protein>
    <recommendedName>
        <fullName evidence="3">HEAT repeat domain-containing protein</fullName>
    </recommendedName>
</protein>
<dbReference type="RefSeq" id="WP_139603686.1">
    <property type="nucleotide sequence ID" value="NZ_VDCQ01000025.1"/>
</dbReference>
<dbReference type="Proteomes" id="UP000307943">
    <property type="component" value="Unassembled WGS sequence"/>
</dbReference>
<evidence type="ECO:0008006" key="3">
    <source>
        <dbReference type="Google" id="ProtNLM"/>
    </source>
</evidence>
<evidence type="ECO:0000313" key="1">
    <source>
        <dbReference type="EMBL" id="TNJ64812.1"/>
    </source>
</evidence>
<dbReference type="EMBL" id="VDCQ01000025">
    <property type="protein sequence ID" value="TNJ64812.1"/>
    <property type="molecule type" value="Genomic_DNA"/>
</dbReference>
<organism evidence="1 2">
    <name type="scientific">Paenibacillus hemerocallicola</name>
    <dbReference type="NCBI Taxonomy" id="1172614"/>
    <lineage>
        <taxon>Bacteria</taxon>
        <taxon>Bacillati</taxon>
        <taxon>Bacillota</taxon>
        <taxon>Bacilli</taxon>
        <taxon>Bacillales</taxon>
        <taxon>Paenibacillaceae</taxon>
        <taxon>Paenibacillus</taxon>
    </lineage>
</organism>
<proteinExistence type="predicted"/>
<keyword evidence="2" id="KW-1185">Reference proteome</keyword>
<reference evidence="1 2" key="1">
    <citation type="submission" date="2019-05" db="EMBL/GenBank/DDBJ databases">
        <title>We sequenced the genome of Paenibacillus hemerocallicola KCTC 33185 for further insight into its adaptation and study the phylogeny of Paenibacillus.</title>
        <authorList>
            <person name="Narsing Rao M.P."/>
        </authorList>
    </citation>
    <scope>NUCLEOTIDE SEQUENCE [LARGE SCALE GENOMIC DNA]</scope>
    <source>
        <strain evidence="1 2">KCTC 33185</strain>
    </source>
</reference>
<dbReference type="Gene3D" id="1.25.10.10">
    <property type="entry name" value="Leucine-rich Repeat Variant"/>
    <property type="match status" value="1"/>
</dbReference>
<dbReference type="OrthoDB" id="5510862at2"/>
<dbReference type="AlphaFoldDB" id="A0A5C4T796"/>